<keyword evidence="3" id="KW-1185">Reference proteome</keyword>
<reference evidence="2" key="1">
    <citation type="submission" date="2023-03" db="EMBL/GenBank/DDBJ databases">
        <title>Massive genome expansion in bonnet fungi (Mycena s.s.) driven by repeated elements and novel gene families across ecological guilds.</title>
        <authorList>
            <consortium name="Lawrence Berkeley National Laboratory"/>
            <person name="Harder C.B."/>
            <person name="Miyauchi S."/>
            <person name="Viragh M."/>
            <person name="Kuo A."/>
            <person name="Thoen E."/>
            <person name="Andreopoulos B."/>
            <person name="Lu D."/>
            <person name="Skrede I."/>
            <person name="Drula E."/>
            <person name="Henrissat B."/>
            <person name="Morin E."/>
            <person name="Kohler A."/>
            <person name="Barry K."/>
            <person name="LaButti K."/>
            <person name="Morin E."/>
            <person name="Salamov A."/>
            <person name="Lipzen A."/>
            <person name="Mereny Z."/>
            <person name="Hegedus B."/>
            <person name="Baldrian P."/>
            <person name="Stursova M."/>
            <person name="Weitz H."/>
            <person name="Taylor A."/>
            <person name="Grigoriev I.V."/>
            <person name="Nagy L.G."/>
            <person name="Martin F."/>
            <person name="Kauserud H."/>
        </authorList>
    </citation>
    <scope>NUCLEOTIDE SEQUENCE</scope>
    <source>
        <strain evidence="2">CBHHK173m</strain>
    </source>
</reference>
<dbReference type="Proteomes" id="UP001222325">
    <property type="component" value="Unassembled WGS sequence"/>
</dbReference>
<evidence type="ECO:0000313" key="3">
    <source>
        <dbReference type="Proteomes" id="UP001222325"/>
    </source>
</evidence>
<dbReference type="EMBL" id="JARJCN010000011">
    <property type="protein sequence ID" value="KAJ7096519.1"/>
    <property type="molecule type" value="Genomic_DNA"/>
</dbReference>
<dbReference type="SUPFAM" id="SSF56112">
    <property type="entry name" value="Protein kinase-like (PK-like)"/>
    <property type="match status" value="1"/>
</dbReference>
<dbReference type="InterPro" id="IPR011009">
    <property type="entry name" value="Kinase-like_dom_sf"/>
</dbReference>
<organism evidence="2 3">
    <name type="scientific">Mycena belliarum</name>
    <dbReference type="NCBI Taxonomy" id="1033014"/>
    <lineage>
        <taxon>Eukaryota</taxon>
        <taxon>Fungi</taxon>
        <taxon>Dikarya</taxon>
        <taxon>Basidiomycota</taxon>
        <taxon>Agaricomycotina</taxon>
        <taxon>Agaricomycetes</taxon>
        <taxon>Agaricomycetidae</taxon>
        <taxon>Agaricales</taxon>
        <taxon>Marasmiineae</taxon>
        <taxon>Mycenaceae</taxon>
        <taxon>Mycena</taxon>
    </lineage>
</organism>
<proteinExistence type="predicted"/>
<evidence type="ECO:0000313" key="2">
    <source>
        <dbReference type="EMBL" id="KAJ7096519.1"/>
    </source>
</evidence>
<accession>A0AAD6XVS3</accession>
<evidence type="ECO:0000256" key="1">
    <source>
        <dbReference type="SAM" id="MobiDB-lite"/>
    </source>
</evidence>
<feature type="compositionally biased region" description="Low complexity" evidence="1">
    <location>
        <begin position="365"/>
        <end position="376"/>
    </location>
</feature>
<name>A0AAD6XVS3_9AGAR</name>
<comment type="caution">
    <text evidence="2">The sequence shown here is derived from an EMBL/GenBank/DDBJ whole genome shotgun (WGS) entry which is preliminary data.</text>
</comment>
<protein>
    <recommendedName>
        <fullName evidence="4">Protein kinase domain-containing protein</fullName>
    </recommendedName>
</protein>
<feature type="region of interest" description="Disordered" evidence="1">
    <location>
        <begin position="336"/>
        <end position="384"/>
    </location>
</feature>
<feature type="compositionally biased region" description="Basic and acidic residues" evidence="1">
    <location>
        <begin position="340"/>
        <end position="361"/>
    </location>
</feature>
<evidence type="ECO:0008006" key="4">
    <source>
        <dbReference type="Google" id="ProtNLM"/>
    </source>
</evidence>
<sequence>MSSQPESPSSFLRIRLPPPVIDLRTASIPSRNTGFTKISSGQVFNAGHLSIPTRWSIEPALHTTLVDAVESDLDNLLLSHADLVASLKLVTDELHRQWGRQFGAAATADHARGLQSSTTAGSRILLQDFSIDAFKAISLALTGGATPMLWSPTSAATQARCFIMDHIIRAGNTVILGAEDKRLSVLPHAAEELFMRGMSSGVVEVEVAAPEDQPNWWLMANKGALYAAAYDTDWVVFAGLTVYCIGYRLGPHVLWSSPIYNRRDRGNEVSPGSDLAVVFGDVPPPTAPQTCLPLLFLAMVLKAELDKGLCLWIKTAFPSLSKVSFDIPSGEPTLDTFARYGRDPNVHHESSSGSDNDHGTDDDCVGSSSGSSGSDDVTTRASAPTPLVSGLHRFTGKWAGELSRPAGYRVEIGQRLSEGLHGIVYSGKLVQNHREVAQVAVKMSDAIADLQDEFSRYQDLGGLMRSSIPRCRGICVASGTAFLVTDRVFGHFPGRDLTKAERGAVYAILLKMHQCGWAHNDVVDHTNKALHNLLWTSEGRPVIIDLVTATPHACGKHCKELKVLREILHLSKHDVAIWARA</sequence>
<gene>
    <name evidence="2" type="ORF">B0H15DRAFT_945983</name>
</gene>
<dbReference type="AlphaFoldDB" id="A0AAD6XVS3"/>